<dbReference type="Gene3D" id="3.90.25.10">
    <property type="entry name" value="UDP-galactose 4-epimerase, domain 1"/>
    <property type="match status" value="1"/>
</dbReference>
<dbReference type="InterPro" id="IPR045312">
    <property type="entry name" value="PCBER-like"/>
</dbReference>
<evidence type="ECO:0000259" key="3">
    <source>
        <dbReference type="Pfam" id="PF05368"/>
    </source>
</evidence>
<feature type="domain" description="NmrA-like" evidence="3">
    <location>
        <begin position="4"/>
        <end position="318"/>
    </location>
</feature>
<dbReference type="InterPro" id="IPR050608">
    <property type="entry name" value="NmrA-type/Isoflavone_red_sf"/>
</dbReference>
<evidence type="ECO:0000256" key="1">
    <source>
        <dbReference type="ARBA" id="ARBA00022857"/>
    </source>
</evidence>
<dbReference type="Proteomes" id="UP000694864">
    <property type="component" value="Chromosome 9"/>
</dbReference>
<keyword evidence="1" id="KW-0521">NADP</keyword>
<evidence type="ECO:0000313" key="4">
    <source>
        <dbReference type="Proteomes" id="UP000694864"/>
    </source>
</evidence>
<proteinExistence type="predicted"/>
<name>A0ABM0TMH9_CAMSA</name>
<dbReference type="RefSeq" id="XP_010428540.1">
    <property type="nucleotide sequence ID" value="XM_010430238.2"/>
</dbReference>
<protein>
    <submittedName>
        <fullName evidence="5">Isoflavone reductase homolog P3-like isoform X1</fullName>
    </submittedName>
</protein>
<evidence type="ECO:0000313" key="5">
    <source>
        <dbReference type="RefSeq" id="XP_010428540.1"/>
    </source>
</evidence>
<dbReference type="PANTHER" id="PTHR43349">
    <property type="entry name" value="PINORESINOL REDUCTASE-RELATED"/>
    <property type="match status" value="1"/>
</dbReference>
<keyword evidence="2" id="KW-0560">Oxidoreductase</keyword>
<dbReference type="CDD" id="cd05259">
    <property type="entry name" value="PCBER_SDR_a"/>
    <property type="match status" value="1"/>
</dbReference>
<evidence type="ECO:0000256" key="2">
    <source>
        <dbReference type="ARBA" id="ARBA00023002"/>
    </source>
</evidence>
<dbReference type="PANTHER" id="PTHR43349:SF93">
    <property type="entry name" value="ISOFLAVONE REDUCTASE HOMOLOG P3-RELATED"/>
    <property type="match status" value="1"/>
</dbReference>
<gene>
    <name evidence="5" type="primary">LOC104713175</name>
</gene>
<dbReference type="SUPFAM" id="SSF51735">
    <property type="entry name" value="NAD(P)-binding Rossmann-fold domains"/>
    <property type="match status" value="1"/>
</dbReference>
<dbReference type="InterPro" id="IPR036291">
    <property type="entry name" value="NAD(P)-bd_dom_sf"/>
</dbReference>
<accession>A0ABM0TMH9</accession>
<dbReference type="Gene3D" id="3.40.50.720">
    <property type="entry name" value="NAD(P)-binding Rossmann-like Domain"/>
    <property type="match status" value="1"/>
</dbReference>
<organism evidence="4 5">
    <name type="scientific">Camelina sativa</name>
    <name type="common">False flax</name>
    <name type="synonym">Myagrum sativum</name>
    <dbReference type="NCBI Taxonomy" id="90675"/>
    <lineage>
        <taxon>Eukaryota</taxon>
        <taxon>Viridiplantae</taxon>
        <taxon>Streptophyta</taxon>
        <taxon>Embryophyta</taxon>
        <taxon>Tracheophyta</taxon>
        <taxon>Spermatophyta</taxon>
        <taxon>Magnoliopsida</taxon>
        <taxon>eudicotyledons</taxon>
        <taxon>Gunneridae</taxon>
        <taxon>Pentapetalae</taxon>
        <taxon>rosids</taxon>
        <taxon>malvids</taxon>
        <taxon>Brassicales</taxon>
        <taxon>Brassicaceae</taxon>
        <taxon>Camelineae</taxon>
        <taxon>Camelina</taxon>
    </lineage>
</organism>
<reference evidence="4" key="1">
    <citation type="journal article" date="2014" name="Nat. Commun.">
        <title>The emerging biofuel crop Camelina sativa retains a highly undifferentiated hexaploid genome structure.</title>
        <authorList>
            <person name="Kagale S."/>
            <person name="Koh C."/>
            <person name="Nixon J."/>
            <person name="Bollina V."/>
            <person name="Clarke W.E."/>
            <person name="Tuteja R."/>
            <person name="Spillane C."/>
            <person name="Robinson S.J."/>
            <person name="Links M.G."/>
            <person name="Clarke C."/>
            <person name="Higgins E.E."/>
            <person name="Huebert T."/>
            <person name="Sharpe A.G."/>
            <person name="Parkin I.A."/>
        </authorList>
    </citation>
    <scope>NUCLEOTIDE SEQUENCE [LARGE SCALE GENOMIC DNA]</scope>
    <source>
        <strain evidence="4">cv. DH55</strain>
    </source>
</reference>
<dbReference type="GeneID" id="104713175"/>
<sequence>MTTEKSKILVIGGTGYMGEFIVEASAKAGNPTFALVREASLSDPVKGKTVQRFKDLGVTILHGDLNDHESLVKAIKQVDVVISAVGSKQILDQTKIISAIKEAGNVKRFLPAEFGVDVERTSAVEPAKSFFARKVQIRKAIEAERIPYTYIVSNCSAGFYLRTLVQFESSLISHTRDKVIIFGEDSVPPRDKVTILGDGSAKVVINKEEDIAAYTIRTVDDPRTLNKTLYIKPPKNTLSTNDMVTLWEKKIGKSLEKTHISEEQILKSIQVPIDVFKSINHSIYVKGDLTSFTIEPSFGVEASQLYPDIKYTTVDEYLSELV</sequence>
<keyword evidence="4" id="KW-1185">Reference proteome</keyword>
<dbReference type="Pfam" id="PF05368">
    <property type="entry name" value="NmrA"/>
    <property type="match status" value="1"/>
</dbReference>
<dbReference type="InterPro" id="IPR008030">
    <property type="entry name" value="NmrA-like"/>
</dbReference>
<reference evidence="5" key="2">
    <citation type="submission" date="2025-08" db="UniProtKB">
        <authorList>
            <consortium name="RefSeq"/>
        </authorList>
    </citation>
    <scope>IDENTIFICATION</scope>
    <source>
        <tissue evidence="5">Leaf</tissue>
    </source>
</reference>